<keyword evidence="2" id="KW-0328">Glycosyltransferase</keyword>
<dbReference type="SUPFAM" id="SSF53448">
    <property type="entry name" value="Nucleotide-diphospho-sugar transferases"/>
    <property type="match status" value="1"/>
</dbReference>
<dbReference type="Proteomes" id="UP001554567">
    <property type="component" value="Unassembled WGS sequence"/>
</dbReference>
<dbReference type="PANTHER" id="PTHR43685:SF11">
    <property type="entry name" value="GLYCOSYLTRANSFERASE TAGX-RELATED"/>
    <property type="match status" value="1"/>
</dbReference>
<evidence type="ECO:0000313" key="2">
    <source>
        <dbReference type="EMBL" id="MEW5289039.1"/>
    </source>
</evidence>
<proteinExistence type="predicted"/>
<protein>
    <submittedName>
        <fullName evidence="2">Glycosyltransferase</fullName>
        <ecNumber evidence="2">2.4.-.-</ecNumber>
    </submittedName>
</protein>
<reference evidence="2 3" key="1">
    <citation type="submission" date="2024-07" db="EMBL/GenBank/DDBJ databases">
        <authorList>
            <person name="Dulla G.F.J."/>
            <person name="Delorm J.G."/>
        </authorList>
    </citation>
    <scope>NUCLEOTIDE SEQUENCE [LARGE SCALE GENOMIC DNA]</scope>
    <source>
        <strain evidence="2 3">JGD 233</strain>
    </source>
</reference>
<dbReference type="EC" id="2.4.-.-" evidence="2"/>
<evidence type="ECO:0000259" key="1">
    <source>
        <dbReference type="Pfam" id="PF00535"/>
    </source>
</evidence>
<comment type="caution">
    <text evidence="2">The sequence shown here is derived from an EMBL/GenBank/DDBJ whole genome shotgun (WGS) entry which is preliminary data.</text>
</comment>
<dbReference type="CDD" id="cd00761">
    <property type="entry name" value="Glyco_tranf_GTA_type"/>
    <property type="match status" value="1"/>
</dbReference>
<keyword evidence="2" id="KW-0808">Transferase</keyword>
<dbReference type="InterPro" id="IPR050834">
    <property type="entry name" value="Glycosyltransf_2"/>
</dbReference>
<accession>A0ABV3MZP7</accession>
<dbReference type="InterPro" id="IPR029044">
    <property type="entry name" value="Nucleotide-diphossugar_trans"/>
</dbReference>
<dbReference type="EMBL" id="JBFKZN010000004">
    <property type="protein sequence ID" value="MEW5289039.1"/>
    <property type="molecule type" value="Genomic_DNA"/>
</dbReference>
<dbReference type="Gene3D" id="3.90.550.10">
    <property type="entry name" value="Spore Coat Polysaccharide Biosynthesis Protein SpsA, Chain A"/>
    <property type="match status" value="1"/>
</dbReference>
<organism evidence="2 3">
    <name type="scientific">Erwinia papayae</name>
    <dbReference type="NCBI Taxonomy" id="206499"/>
    <lineage>
        <taxon>Bacteria</taxon>
        <taxon>Pseudomonadati</taxon>
        <taxon>Pseudomonadota</taxon>
        <taxon>Gammaproteobacteria</taxon>
        <taxon>Enterobacterales</taxon>
        <taxon>Erwiniaceae</taxon>
        <taxon>Erwinia</taxon>
    </lineage>
</organism>
<dbReference type="InterPro" id="IPR001173">
    <property type="entry name" value="Glyco_trans_2-like"/>
</dbReference>
<dbReference type="GO" id="GO:0016757">
    <property type="term" value="F:glycosyltransferase activity"/>
    <property type="evidence" value="ECO:0007669"/>
    <property type="project" value="UniProtKB-KW"/>
</dbReference>
<sequence length="334" mass="38248">MNTVYGLVQKPTLSVIMPVYNGRRYLAEALDSLLKQTSAPKEIIIIDDGSTDGTDQLIEDYCQRYGHIRLLRNTHAGVSAARNKGLEVASGDFIYFMDADDLVAPTLFADFIREKRVCPQLELYGFSAEMFPDVPAEQRKYTRTHTRTMQGEFAGGSEMLRKLIASNSAHRVLWSSVISRELIDLTHSAFLPVQNHEDAPFMFTLYLQASRVFFTATAYYFKRYTQSSLSVSTRDFSWVKNYFIVREGTENALRAAGLPLDSKLLDSYYFPVMSGCLMMVRKHRMVVPKEYQLPLNTLARQITRHSLRMSLVWYCHPLYSGLTWFRKKLSGFSA</sequence>
<name>A0ABV3MZP7_9GAMM</name>
<evidence type="ECO:0000313" key="3">
    <source>
        <dbReference type="Proteomes" id="UP001554567"/>
    </source>
</evidence>
<feature type="domain" description="Glycosyltransferase 2-like" evidence="1">
    <location>
        <begin position="14"/>
        <end position="113"/>
    </location>
</feature>
<keyword evidence="3" id="KW-1185">Reference proteome</keyword>
<dbReference type="Pfam" id="PF00535">
    <property type="entry name" value="Glycos_transf_2"/>
    <property type="match status" value="1"/>
</dbReference>
<dbReference type="PANTHER" id="PTHR43685">
    <property type="entry name" value="GLYCOSYLTRANSFERASE"/>
    <property type="match status" value="1"/>
</dbReference>
<dbReference type="RefSeq" id="WP_367167119.1">
    <property type="nucleotide sequence ID" value="NZ_JBFKZN010000004.1"/>
</dbReference>
<gene>
    <name evidence="2" type="ORF">ABW286_07580</name>
</gene>